<evidence type="ECO:0000313" key="1">
    <source>
        <dbReference type="EMBL" id="CUV45385.1"/>
    </source>
</evidence>
<dbReference type="EMBL" id="LN899827">
    <property type="protein sequence ID" value="CUV45385.1"/>
    <property type="molecule type" value="Genomic_DNA"/>
</dbReference>
<protein>
    <submittedName>
        <fullName evidence="1">Uncharacterized protein</fullName>
    </submittedName>
</protein>
<dbReference type="AlphaFoldDB" id="A0A0S4WF07"/>
<sequence length="150" mass="16505">MTSSKPWFIAQRGESLAYMYLSRSPKLQINRQSVPVGLDFLASITNIPLSLFGIDVRSSTQMSKLVNAKGRMLSSHTGPLNELAKNATFPVAVLAIDVTTEEIRFGWVKSPVHNRASQTTSVFETCPATTEVLTAAVEAVENWYTQPRTS</sequence>
<accession>A0A0S4WF07</accession>
<gene>
    <name evidence="1" type="ORF">TO10_v1_330013</name>
</gene>
<proteinExistence type="predicted"/>
<name>A0A0S4WF07_RALSL</name>
<organism evidence="1">
    <name type="scientific">Ralstonia solanacearum</name>
    <name type="common">Pseudomonas solanacearum</name>
    <dbReference type="NCBI Taxonomy" id="305"/>
    <lineage>
        <taxon>Bacteria</taxon>
        <taxon>Pseudomonadati</taxon>
        <taxon>Pseudomonadota</taxon>
        <taxon>Betaproteobacteria</taxon>
        <taxon>Burkholderiales</taxon>
        <taxon>Burkholderiaceae</taxon>
        <taxon>Ralstonia</taxon>
        <taxon>Ralstonia solanacearum species complex</taxon>
    </lineage>
</organism>
<reference evidence="1" key="1">
    <citation type="submission" date="2015-10" db="EMBL/GenBank/DDBJ databases">
        <authorList>
            <person name="Gilbert D.G."/>
        </authorList>
    </citation>
    <scope>NUCLEOTIDE SEQUENCE</scope>
    <source>
        <strain evidence="1">Phyl III-seqv23</strain>
    </source>
</reference>